<dbReference type="RefSeq" id="WP_308984142.1">
    <property type="nucleotide sequence ID" value="NZ_JARXIC010000005.1"/>
</dbReference>
<dbReference type="InterPro" id="IPR051396">
    <property type="entry name" value="Bact_Antivir_Def_Nuclease"/>
</dbReference>
<organism evidence="2 3">
    <name type="scientific">Thalassobacterium sedimentorum</name>
    <dbReference type="NCBI Taxonomy" id="3041258"/>
    <lineage>
        <taxon>Bacteria</taxon>
        <taxon>Pseudomonadati</taxon>
        <taxon>Verrucomicrobiota</taxon>
        <taxon>Opitutia</taxon>
        <taxon>Puniceicoccales</taxon>
        <taxon>Coraliomargaritaceae</taxon>
        <taxon>Thalassobacterium</taxon>
    </lineage>
</organism>
<reference evidence="2 3" key="1">
    <citation type="submission" date="2023-04" db="EMBL/GenBank/DDBJ databases">
        <title>A novel bacteria isolated from coastal sediment.</title>
        <authorList>
            <person name="Liu X.-J."/>
            <person name="Du Z.-J."/>
        </authorList>
    </citation>
    <scope>NUCLEOTIDE SEQUENCE [LARGE SCALE GENOMIC DNA]</scope>
    <source>
        <strain evidence="2 3">SDUM461004</strain>
    </source>
</reference>
<dbReference type="PANTHER" id="PTHR43581">
    <property type="entry name" value="ATP/GTP PHOSPHATASE"/>
    <property type="match status" value="1"/>
</dbReference>
<dbReference type="InterPro" id="IPR003593">
    <property type="entry name" value="AAA+_ATPase"/>
</dbReference>
<comment type="caution">
    <text evidence="2">The sequence shown here is derived from an EMBL/GenBank/DDBJ whole genome shotgun (WGS) entry which is preliminary data.</text>
</comment>
<dbReference type="SMART" id="SM00382">
    <property type="entry name" value="AAA"/>
    <property type="match status" value="1"/>
</dbReference>
<evidence type="ECO:0000259" key="1">
    <source>
        <dbReference type="SMART" id="SM00382"/>
    </source>
</evidence>
<feature type="domain" description="AAA+ ATPase" evidence="1">
    <location>
        <begin position="21"/>
        <end position="311"/>
    </location>
</feature>
<accession>A0ABU1AFQ3</accession>
<dbReference type="Gene3D" id="3.40.50.300">
    <property type="entry name" value="P-loop containing nucleotide triphosphate hydrolases"/>
    <property type="match status" value="2"/>
</dbReference>
<keyword evidence="3" id="KW-1185">Reference proteome</keyword>
<dbReference type="EMBL" id="JARXIC010000005">
    <property type="protein sequence ID" value="MDQ8193659.1"/>
    <property type="molecule type" value="Genomic_DNA"/>
</dbReference>
<evidence type="ECO:0000313" key="2">
    <source>
        <dbReference type="EMBL" id="MDQ8193659.1"/>
    </source>
</evidence>
<proteinExistence type="predicted"/>
<gene>
    <name evidence="2" type="ORF">QEH59_04450</name>
</gene>
<sequence>MIQQLNIQNLRGIESVTFKDLGRVNLIIGGNNAGKTSILEALTLLTGDQQQLQHLPALFREVDQNDEWNAFWPFLARNGKTKELQVAANQDHVVRVVGNSDNNNNNDLSIRRAGNGTKNTLIQESSIVSFTHKQTNRAETPWRLRILSTTQPTPKTTSELFNTAIPSDPDNELKLEELLKASIEPRLRRMRYLKPPGFKHHIVMVDLGNGTMIPFTQMGQAFARALHIYCEIFAHHPDILIIDEIENGLYHEGLDDFWRGLLQILEDRQVQLFATTHSRECMESAQRANVNMPAPTSLRYLRLDRDVEQPEKIIGTTFDSETMATAIQFGDEMR</sequence>
<name>A0ABU1AFQ3_9BACT</name>
<dbReference type="Proteomes" id="UP001243717">
    <property type="component" value="Unassembled WGS sequence"/>
</dbReference>
<evidence type="ECO:0000313" key="3">
    <source>
        <dbReference type="Proteomes" id="UP001243717"/>
    </source>
</evidence>
<protein>
    <submittedName>
        <fullName evidence="2">AAA family ATPase</fullName>
    </submittedName>
</protein>
<dbReference type="PANTHER" id="PTHR43581:SF4">
    <property type="entry name" value="ATP_GTP PHOSPHATASE"/>
    <property type="match status" value="1"/>
</dbReference>
<dbReference type="InterPro" id="IPR041685">
    <property type="entry name" value="AAA_GajA/Old/RecF-like"/>
</dbReference>
<dbReference type="Pfam" id="PF13175">
    <property type="entry name" value="AAA_15"/>
    <property type="match status" value="2"/>
</dbReference>
<dbReference type="SUPFAM" id="SSF52540">
    <property type="entry name" value="P-loop containing nucleoside triphosphate hydrolases"/>
    <property type="match status" value="1"/>
</dbReference>
<dbReference type="InterPro" id="IPR027417">
    <property type="entry name" value="P-loop_NTPase"/>
</dbReference>